<dbReference type="EMBL" id="DXCC01000025">
    <property type="protein sequence ID" value="HIZ15643.1"/>
    <property type="molecule type" value="Genomic_DNA"/>
</dbReference>
<proteinExistence type="predicted"/>
<gene>
    <name evidence="4" type="ORF">H9816_07020</name>
</gene>
<keyword evidence="2" id="KW-1133">Transmembrane helix</keyword>
<comment type="caution">
    <text evidence="4">The sequence shown here is derived from an EMBL/GenBank/DDBJ whole genome shotgun (WGS) entry which is preliminary data.</text>
</comment>
<sequence>MANAWRTYLAAALCLLLGWCLPVESRCAVQSPVTASAAVDSLARNDAPALLPDLPTRDADAPMAAEGPATAPSAEPLPVAPTLGSAPAPAGSEGVVPTQRLSRRDLRRQRKAAKHAPLDLPEFRRDAYRITSGQKQAVYPDTDIVFSTDSLRTVVRDTATVAIDSLALRRTDSLTVADDSLAMADLSRRELRQLRRMQLRADTTLYRHSPLFRDTLKIAPLTAISAVVPGFGQLYNGDYWKIPVLYATAGTALYFGIQQHQQYVRYRNEYDYLLSRTDFSSNRDLLDPVQTKMIQHNTWQQVFFGAAVASYLYFLGDAIVNYPASKANPVKTATTLSIICPGAGQIYNGSYWKMPLVVGGFATFIYVIDWNNRGYQRYTRAIRLETDNDPDSHSDEFWNNATGKLTMSVDQMKSYQQSYRRNRDLAIILTAAFYLLNVMDAHVDAHMKDFDVGDDLAGRLRLQPTMEPLYALVGGGYAVGLGLSFTF</sequence>
<evidence type="ECO:0000256" key="2">
    <source>
        <dbReference type="SAM" id="Phobius"/>
    </source>
</evidence>
<dbReference type="Pfam" id="PF18935">
    <property type="entry name" value="DUF5683"/>
    <property type="match status" value="2"/>
</dbReference>
<feature type="transmembrane region" description="Helical" evidence="2">
    <location>
        <begin position="469"/>
        <end position="486"/>
    </location>
</feature>
<feature type="transmembrane region" description="Helical" evidence="2">
    <location>
        <begin position="350"/>
        <end position="368"/>
    </location>
</feature>
<evidence type="ECO:0000256" key="1">
    <source>
        <dbReference type="SAM" id="MobiDB-lite"/>
    </source>
</evidence>
<feature type="transmembrane region" description="Helical" evidence="2">
    <location>
        <begin position="425"/>
        <end position="443"/>
    </location>
</feature>
<organism evidence="4 5">
    <name type="scientific">Candidatus Tidjanibacter faecipullorum</name>
    <dbReference type="NCBI Taxonomy" id="2838766"/>
    <lineage>
        <taxon>Bacteria</taxon>
        <taxon>Pseudomonadati</taxon>
        <taxon>Bacteroidota</taxon>
        <taxon>Bacteroidia</taxon>
        <taxon>Bacteroidales</taxon>
        <taxon>Rikenellaceae</taxon>
        <taxon>Tidjanibacter</taxon>
    </lineage>
</organism>
<reference evidence="4" key="2">
    <citation type="submission" date="2021-04" db="EMBL/GenBank/DDBJ databases">
        <authorList>
            <person name="Gilroy R."/>
        </authorList>
    </citation>
    <scope>NUCLEOTIDE SEQUENCE</scope>
    <source>
        <strain evidence="4">ChiHjej11B10-19426</strain>
    </source>
</reference>
<keyword evidence="2" id="KW-0812">Transmembrane</keyword>
<evidence type="ECO:0000313" key="5">
    <source>
        <dbReference type="Proteomes" id="UP000824014"/>
    </source>
</evidence>
<feature type="region of interest" description="Disordered" evidence="1">
    <location>
        <begin position="49"/>
        <end position="118"/>
    </location>
</feature>
<feature type="domain" description="DUF5683" evidence="3">
    <location>
        <begin position="222"/>
        <end position="320"/>
    </location>
</feature>
<name>A0A9D2ILM3_9BACT</name>
<dbReference type="InterPro" id="IPR043738">
    <property type="entry name" value="DUF5683"/>
</dbReference>
<keyword evidence="2" id="KW-0472">Membrane</keyword>
<reference evidence="4" key="1">
    <citation type="journal article" date="2021" name="PeerJ">
        <title>Extensive microbial diversity within the chicken gut microbiome revealed by metagenomics and culture.</title>
        <authorList>
            <person name="Gilroy R."/>
            <person name="Ravi A."/>
            <person name="Getino M."/>
            <person name="Pursley I."/>
            <person name="Horton D.L."/>
            <person name="Alikhan N.F."/>
            <person name="Baker D."/>
            <person name="Gharbi K."/>
            <person name="Hall N."/>
            <person name="Watson M."/>
            <person name="Adriaenssens E.M."/>
            <person name="Foster-Nyarko E."/>
            <person name="Jarju S."/>
            <person name="Secka A."/>
            <person name="Antonio M."/>
            <person name="Oren A."/>
            <person name="Chaudhuri R.R."/>
            <person name="La Ragione R."/>
            <person name="Hildebrand F."/>
            <person name="Pallen M.J."/>
        </authorList>
    </citation>
    <scope>NUCLEOTIDE SEQUENCE</scope>
    <source>
        <strain evidence="4">ChiHjej11B10-19426</strain>
    </source>
</reference>
<feature type="compositionally biased region" description="Basic residues" evidence="1">
    <location>
        <begin position="105"/>
        <end position="114"/>
    </location>
</feature>
<accession>A0A9D2ILM3</accession>
<dbReference type="Proteomes" id="UP000824014">
    <property type="component" value="Unassembled WGS sequence"/>
</dbReference>
<evidence type="ECO:0000313" key="4">
    <source>
        <dbReference type="EMBL" id="HIZ15643.1"/>
    </source>
</evidence>
<protein>
    <recommendedName>
        <fullName evidence="3">DUF5683 domain-containing protein</fullName>
    </recommendedName>
</protein>
<dbReference type="AlphaFoldDB" id="A0A9D2ILM3"/>
<evidence type="ECO:0000259" key="3">
    <source>
        <dbReference type="Pfam" id="PF18935"/>
    </source>
</evidence>
<feature type="domain" description="DUF5683" evidence="3">
    <location>
        <begin position="331"/>
        <end position="487"/>
    </location>
</feature>